<feature type="region of interest" description="Disordered" evidence="4">
    <location>
        <begin position="45"/>
        <end position="71"/>
    </location>
</feature>
<feature type="domain" description="Cytochrome c" evidence="5">
    <location>
        <begin position="81"/>
        <end position="154"/>
    </location>
</feature>
<feature type="compositionally biased region" description="Pro residues" evidence="4">
    <location>
        <begin position="45"/>
        <end position="55"/>
    </location>
</feature>
<dbReference type="EMBL" id="JBHLVZ010000023">
    <property type="protein sequence ID" value="MFC0386097.1"/>
    <property type="molecule type" value="Genomic_DNA"/>
</dbReference>
<evidence type="ECO:0000313" key="6">
    <source>
        <dbReference type="EMBL" id="MFC0386097.1"/>
    </source>
</evidence>
<keyword evidence="3" id="KW-0408">Iron</keyword>
<keyword evidence="2" id="KW-0479">Metal-binding</keyword>
<dbReference type="Proteomes" id="UP001589789">
    <property type="component" value="Unassembled WGS sequence"/>
</dbReference>
<dbReference type="RefSeq" id="WP_377050241.1">
    <property type="nucleotide sequence ID" value="NZ_JBHLVZ010000023.1"/>
</dbReference>
<feature type="region of interest" description="Disordered" evidence="4">
    <location>
        <begin position="1"/>
        <end position="22"/>
    </location>
</feature>
<evidence type="ECO:0000256" key="2">
    <source>
        <dbReference type="ARBA" id="ARBA00022723"/>
    </source>
</evidence>
<organism evidence="6 7">
    <name type="scientific">Muricoccus vinaceus</name>
    <dbReference type="NCBI Taxonomy" id="424704"/>
    <lineage>
        <taxon>Bacteria</taxon>
        <taxon>Pseudomonadati</taxon>
        <taxon>Pseudomonadota</taxon>
        <taxon>Alphaproteobacteria</taxon>
        <taxon>Acetobacterales</taxon>
        <taxon>Roseomonadaceae</taxon>
        <taxon>Muricoccus</taxon>
    </lineage>
</organism>
<protein>
    <submittedName>
        <fullName evidence="6">C-type cytochrome</fullName>
    </submittedName>
</protein>
<dbReference type="Gene3D" id="1.10.760.10">
    <property type="entry name" value="Cytochrome c-like domain"/>
    <property type="match status" value="1"/>
</dbReference>
<accession>A0ABV6IR70</accession>
<dbReference type="InterPro" id="IPR009056">
    <property type="entry name" value="Cyt_c-like_dom"/>
</dbReference>
<evidence type="ECO:0000313" key="7">
    <source>
        <dbReference type="Proteomes" id="UP001589789"/>
    </source>
</evidence>
<evidence type="ECO:0000256" key="4">
    <source>
        <dbReference type="SAM" id="MobiDB-lite"/>
    </source>
</evidence>
<comment type="caution">
    <text evidence="6">The sequence shown here is derived from an EMBL/GenBank/DDBJ whole genome shotgun (WGS) entry which is preliminary data.</text>
</comment>
<keyword evidence="7" id="KW-1185">Reference proteome</keyword>
<keyword evidence="1" id="KW-0349">Heme</keyword>
<reference evidence="6 7" key="1">
    <citation type="submission" date="2024-09" db="EMBL/GenBank/DDBJ databases">
        <authorList>
            <person name="Sun Q."/>
            <person name="Mori K."/>
        </authorList>
    </citation>
    <scope>NUCLEOTIDE SEQUENCE [LARGE SCALE GENOMIC DNA]</scope>
    <source>
        <strain evidence="6 7">CCM 7468</strain>
    </source>
</reference>
<name>A0ABV6IR70_9PROT</name>
<gene>
    <name evidence="6" type="ORF">ACFFIC_11155</name>
</gene>
<proteinExistence type="predicted"/>
<sequence length="162" mass="16680">MTPSRAQQGREGRNLPRAARRAGPAGTLCAALLLLAACDGWPTSPKPPAPLPPPDGAVAQGTAGRTRALAAPGPPVDASLLAEGASRYAIFCTPCHGPRGLGDGVVVSRGHPPVAPLPADPARSMAAIAENRLGAHPLSDRLDPRQRWAVARHVEALMREAP</sequence>
<dbReference type="SUPFAM" id="SSF46626">
    <property type="entry name" value="Cytochrome c"/>
    <property type="match status" value="1"/>
</dbReference>
<evidence type="ECO:0000256" key="3">
    <source>
        <dbReference type="ARBA" id="ARBA00023004"/>
    </source>
</evidence>
<evidence type="ECO:0000256" key="1">
    <source>
        <dbReference type="ARBA" id="ARBA00022617"/>
    </source>
</evidence>
<evidence type="ECO:0000259" key="5">
    <source>
        <dbReference type="Pfam" id="PF13442"/>
    </source>
</evidence>
<dbReference type="Pfam" id="PF13442">
    <property type="entry name" value="Cytochrome_CBB3"/>
    <property type="match status" value="1"/>
</dbReference>
<dbReference type="InterPro" id="IPR036909">
    <property type="entry name" value="Cyt_c-like_dom_sf"/>
</dbReference>